<dbReference type="EMBL" id="JBHRUH010000039">
    <property type="protein sequence ID" value="MFC3294048.1"/>
    <property type="molecule type" value="Genomic_DNA"/>
</dbReference>
<accession>A0ABV7M712</accession>
<keyword evidence="3" id="KW-1185">Reference proteome</keyword>
<dbReference type="RefSeq" id="WP_156817489.1">
    <property type="nucleotide sequence ID" value="NZ_JBHRUH010000039.1"/>
</dbReference>
<feature type="transmembrane region" description="Helical" evidence="1">
    <location>
        <begin position="49"/>
        <end position="72"/>
    </location>
</feature>
<name>A0ABV7M712_9GAMM</name>
<feature type="transmembrane region" description="Helical" evidence="1">
    <location>
        <begin position="7"/>
        <end position="29"/>
    </location>
</feature>
<keyword evidence="1" id="KW-1133">Transmembrane helix</keyword>
<organism evidence="2 3">
    <name type="scientific">Modicisalibacter luteus</name>
    <dbReference type="NCBI Taxonomy" id="453962"/>
    <lineage>
        <taxon>Bacteria</taxon>
        <taxon>Pseudomonadati</taxon>
        <taxon>Pseudomonadota</taxon>
        <taxon>Gammaproteobacteria</taxon>
        <taxon>Oceanospirillales</taxon>
        <taxon>Halomonadaceae</taxon>
        <taxon>Modicisalibacter</taxon>
    </lineage>
</organism>
<gene>
    <name evidence="2" type="ORF">ACFOEI_18550</name>
</gene>
<evidence type="ECO:0000256" key="1">
    <source>
        <dbReference type="SAM" id="Phobius"/>
    </source>
</evidence>
<evidence type="ECO:0000313" key="2">
    <source>
        <dbReference type="EMBL" id="MFC3294048.1"/>
    </source>
</evidence>
<keyword evidence="1" id="KW-0812">Transmembrane</keyword>
<dbReference type="Proteomes" id="UP001595640">
    <property type="component" value="Unassembled WGS sequence"/>
</dbReference>
<sequence>MNEKQKQIATVAGIIFVLMIIFPPFSFHLQGGAVVNKGYGFIFDPPSRGAAINIPTLLIQWLFVATIGGIAYKLSEEEE</sequence>
<protein>
    <submittedName>
        <fullName evidence="2">Uncharacterized protein</fullName>
    </submittedName>
</protein>
<keyword evidence="1" id="KW-0472">Membrane</keyword>
<proteinExistence type="predicted"/>
<evidence type="ECO:0000313" key="3">
    <source>
        <dbReference type="Proteomes" id="UP001595640"/>
    </source>
</evidence>
<reference evidence="3" key="1">
    <citation type="journal article" date="2019" name="Int. J. Syst. Evol. Microbiol.">
        <title>The Global Catalogue of Microorganisms (GCM) 10K type strain sequencing project: providing services to taxonomists for standard genome sequencing and annotation.</title>
        <authorList>
            <consortium name="The Broad Institute Genomics Platform"/>
            <consortium name="The Broad Institute Genome Sequencing Center for Infectious Disease"/>
            <person name="Wu L."/>
            <person name="Ma J."/>
        </authorList>
    </citation>
    <scope>NUCLEOTIDE SEQUENCE [LARGE SCALE GENOMIC DNA]</scope>
    <source>
        <strain evidence="3">KCTC 12847</strain>
    </source>
</reference>
<comment type="caution">
    <text evidence="2">The sequence shown here is derived from an EMBL/GenBank/DDBJ whole genome shotgun (WGS) entry which is preliminary data.</text>
</comment>